<dbReference type="EMBL" id="MN098326">
    <property type="protein sequence ID" value="QFG06677.1"/>
    <property type="molecule type" value="Genomic_DNA"/>
</dbReference>
<protein>
    <submittedName>
        <fullName evidence="1">Uncharacterized protein</fullName>
    </submittedName>
</protein>
<evidence type="ECO:0000313" key="2">
    <source>
        <dbReference type="Proteomes" id="UP000327513"/>
    </source>
</evidence>
<dbReference type="Proteomes" id="UP000327513">
    <property type="component" value="Segment"/>
</dbReference>
<organism evidence="1 2">
    <name type="scientific">Proteus phage Myduc</name>
    <dbReference type="NCBI Taxonomy" id="2650874"/>
    <lineage>
        <taxon>Viruses</taxon>
        <taxon>Duplodnaviria</taxon>
        <taxon>Heunggongvirae</taxon>
        <taxon>Uroviricota</taxon>
        <taxon>Caudoviricetes</taxon>
        <taxon>Chaseviridae</taxon>
        <taxon>Cleopatravirinae</taxon>
        <taxon>Myducvirus</taxon>
        <taxon>Myducvirus myduc</taxon>
    </lineage>
</organism>
<dbReference type="Pfam" id="PF22758">
    <property type="entry name" value="Phage_cement"/>
    <property type="match status" value="1"/>
</dbReference>
<proteinExistence type="predicted"/>
<dbReference type="InterPro" id="IPR054438">
    <property type="entry name" value="Struct_cement_gp24/gp6"/>
</dbReference>
<accession>A0A5J6T7N9</accession>
<evidence type="ECO:0000313" key="1">
    <source>
        <dbReference type="EMBL" id="QFG06677.1"/>
    </source>
</evidence>
<name>A0A5J6T7N9_9CAUD</name>
<keyword evidence="2" id="KW-1185">Reference proteome</keyword>
<gene>
    <name evidence="1" type="ORF">CPT_Myduc_055</name>
</gene>
<sequence length="157" mass="16602">MPVQDFRINTKPAHAGDMYGLATTNSQRLTYNTEEAQTAYGLAVKQGKTSDSITLGAEETGEILGITMRENKLEANKRPSDGTIGIPKGQPLAVMLSGPINVLFKTGITSKEVGVNDKGEFGAVGGEFKACPNVHALEYPVTSGEVGAVMVNVFQAK</sequence>
<reference evidence="2" key="1">
    <citation type="submission" date="2019-06" db="EMBL/GenBank/DDBJ databases">
        <title>Complete genome of Proteus mirabilis phage Myduc.</title>
        <authorList>
            <person name="Tran J.S."/>
            <person name="Lessor L."/>
            <person name="O'Leary C."/>
            <person name="Bonasera R.M."/>
            <person name="Liu M."/>
        </authorList>
    </citation>
    <scope>NUCLEOTIDE SEQUENCE [LARGE SCALE GENOMIC DNA]</scope>
</reference>